<dbReference type="AlphaFoldDB" id="A0A381PI46"/>
<sequence length="31" mass="3473">MKNKFVTVNCAYNIDNNQRKCVILGTVSVSI</sequence>
<name>A0A381PI46_9ZZZZ</name>
<dbReference type="EMBL" id="UINC01000991">
    <property type="protein sequence ID" value="SUZ66676.1"/>
    <property type="molecule type" value="Genomic_DNA"/>
</dbReference>
<protein>
    <submittedName>
        <fullName evidence="1">Uncharacterized protein</fullName>
    </submittedName>
</protein>
<reference evidence="1" key="1">
    <citation type="submission" date="2018-05" db="EMBL/GenBank/DDBJ databases">
        <authorList>
            <person name="Lanie J.A."/>
            <person name="Ng W.-L."/>
            <person name="Kazmierczak K.M."/>
            <person name="Andrzejewski T.M."/>
            <person name="Davidsen T.M."/>
            <person name="Wayne K.J."/>
            <person name="Tettelin H."/>
            <person name="Glass J.I."/>
            <person name="Rusch D."/>
            <person name="Podicherti R."/>
            <person name="Tsui H.-C.T."/>
            <person name="Winkler M.E."/>
        </authorList>
    </citation>
    <scope>NUCLEOTIDE SEQUENCE</scope>
</reference>
<gene>
    <name evidence="1" type="ORF">METZ01_LOCUS19530</name>
</gene>
<organism evidence="1">
    <name type="scientific">marine metagenome</name>
    <dbReference type="NCBI Taxonomy" id="408172"/>
    <lineage>
        <taxon>unclassified sequences</taxon>
        <taxon>metagenomes</taxon>
        <taxon>ecological metagenomes</taxon>
    </lineage>
</organism>
<evidence type="ECO:0000313" key="1">
    <source>
        <dbReference type="EMBL" id="SUZ66676.1"/>
    </source>
</evidence>
<accession>A0A381PI46</accession>
<proteinExistence type="predicted"/>